<evidence type="ECO:0000313" key="1">
    <source>
        <dbReference type="EMBL" id="MPC27389.1"/>
    </source>
</evidence>
<comment type="caution">
    <text evidence="1">The sequence shown here is derived from an EMBL/GenBank/DDBJ whole genome shotgun (WGS) entry which is preliminary data.</text>
</comment>
<dbReference type="AlphaFoldDB" id="A0A5B7E1U9"/>
<keyword evidence="2" id="KW-1185">Reference proteome</keyword>
<protein>
    <submittedName>
        <fullName evidence="1">Uncharacterized protein</fullName>
    </submittedName>
</protein>
<gene>
    <name evidence="1" type="ORF">E2C01_020560</name>
</gene>
<organism evidence="1 2">
    <name type="scientific">Portunus trituberculatus</name>
    <name type="common">Swimming crab</name>
    <name type="synonym">Neptunus trituberculatus</name>
    <dbReference type="NCBI Taxonomy" id="210409"/>
    <lineage>
        <taxon>Eukaryota</taxon>
        <taxon>Metazoa</taxon>
        <taxon>Ecdysozoa</taxon>
        <taxon>Arthropoda</taxon>
        <taxon>Crustacea</taxon>
        <taxon>Multicrustacea</taxon>
        <taxon>Malacostraca</taxon>
        <taxon>Eumalacostraca</taxon>
        <taxon>Eucarida</taxon>
        <taxon>Decapoda</taxon>
        <taxon>Pleocyemata</taxon>
        <taxon>Brachyura</taxon>
        <taxon>Eubrachyura</taxon>
        <taxon>Portunoidea</taxon>
        <taxon>Portunidae</taxon>
        <taxon>Portuninae</taxon>
        <taxon>Portunus</taxon>
    </lineage>
</organism>
<evidence type="ECO:0000313" key="2">
    <source>
        <dbReference type="Proteomes" id="UP000324222"/>
    </source>
</evidence>
<sequence length="200" mass="22519">MWSYVVLEAHTQQLDWKNSYTATPTRLLSTDSDTGQAHDTVQHPKEHQCPRHQHCRPLHQYFSKHLHFLLGILKQKEKKNEESYLSWNFSNTDSMKTKTTSFHSCRGFHCDAPPRQAGVSGRTQNRECNLLLPQCGHDLTSLSPVLVTFSHIHFTQQQQQHVESVGLVPVLVSVAMRAMMVEGIQDGGDGGGGGCDPERC</sequence>
<name>A0A5B7E1U9_PORTR</name>
<reference evidence="1 2" key="1">
    <citation type="submission" date="2019-05" db="EMBL/GenBank/DDBJ databases">
        <title>Another draft genome of Portunus trituberculatus and its Hox gene families provides insights of decapod evolution.</title>
        <authorList>
            <person name="Jeong J.-H."/>
            <person name="Song I."/>
            <person name="Kim S."/>
            <person name="Choi T."/>
            <person name="Kim D."/>
            <person name="Ryu S."/>
            <person name="Kim W."/>
        </authorList>
    </citation>
    <scope>NUCLEOTIDE SEQUENCE [LARGE SCALE GENOMIC DNA]</scope>
    <source>
        <tissue evidence="1">Muscle</tissue>
    </source>
</reference>
<accession>A0A5B7E1U9</accession>
<proteinExistence type="predicted"/>
<dbReference type="Proteomes" id="UP000324222">
    <property type="component" value="Unassembled WGS sequence"/>
</dbReference>
<dbReference type="EMBL" id="VSRR010001739">
    <property type="protein sequence ID" value="MPC27389.1"/>
    <property type="molecule type" value="Genomic_DNA"/>
</dbReference>